<evidence type="ECO:0000256" key="1">
    <source>
        <dbReference type="ARBA" id="ARBA00004571"/>
    </source>
</evidence>
<evidence type="ECO:0000256" key="3">
    <source>
        <dbReference type="ARBA" id="ARBA00022448"/>
    </source>
</evidence>
<keyword evidence="7" id="KW-0406">Ion transport</keyword>
<evidence type="ECO:0000256" key="2">
    <source>
        <dbReference type="ARBA" id="ARBA00011233"/>
    </source>
</evidence>
<evidence type="ECO:0000313" key="14">
    <source>
        <dbReference type="Proteomes" id="UP001379945"/>
    </source>
</evidence>
<keyword evidence="8" id="KW-0626">Porin</keyword>
<dbReference type="Pfam" id="PF13609">
    <property type="entry name" value="Porin_4"/>
    <property type="match status" value="1"/>
</dbReference>
<comment type="subunit">
    <text evidence="2">Homotrimer.</text>
</comment>
<keyword evidence="6 11" id="KW-0732">Signal</keyword>
<evidence type="ECO:0000256" key="11">
    <source>
        <dbReference type="SAM" id="SignalP"/>
    </source>
</evidence>
<dbReference type="CDD" id="cd00342">
    <property type="entry name" value="gram_neg_porins"/>
    <property type="match status" value="1"/>
</dbReference>
<reference evidence="13 14" key="1">
    <citation type="submission" date="2024-04" db="EMBL/GenBank/DDBJ databases">
        <title>Novel species of the genus Ideonella isolated from streams.</title>
        <authorList>
            <person name="Lu H."/>
        </authorList>
    </citation>
    <scope>NUCLEOTIDE SEQUENCE [LARGE SCALE GENOMIC DNA]</scope>
    <source>
        <strain evidence="13 14">LYT19W</strain>
    </source>
</reference>
<name>A0ABU9C648_9BURK</name>
<dbReference type="RefSeq" id="WP_341399667.1">
    <property type="nucleotide sequence ID" value="NZ_JBBUTI010000008.1"/>
</dbReference>
<organism evidence="13 14">
    <name type="scientific">Ideonella margarita</name>
    <dbReference type="NCBI Taxonomy" id="2984191"/>
    <lineage>
        <taxon>Bacteria</taxon>
        <taxon>Pseudomonadati</taxon>
        <taxon>Pseudomonadota</taxon>
        <taxon>Betaproteobacteria</taxon>
        <taxon>Burkholderiales</taxon>
        <taxon>Sphaerotilaceae</taxon>
        <taxon>Ideonella</taxon>
    </lineage>
</organism>
<keyword evidence="14" id="KW-1185">Reference proteome</keyword>
<evidence type="ECO:0000256" key="8">
    <source>
        <dbReference type="ARBA" id="ARBA00023114"/>
    </source>
</evidence>
<dbReference type="EMBL" id="JBBUTI010000008">
    <property type="protein sequence ID" value="MEK8047366.1"/>
    <property type="molecule type" value="Genomic_DNA"/>
</dbReference>
<feature type="domain" description="Porin" evidence="12">
    <location>
        <begin position="14"/>
        <end position="311"/>
    </location>
</feature>
<comment type="subcellular location">
    <subcellularLocation>
        <location evidence="1">Cell outer membrane</location>
        <topology evidence="1">Multi-pass membrane protein</topology>
    </subcellularLocation>
</comment>
<evidence type="ECO:0000313" key="13">
    <source>
        <dbReference type="EMBL" id="MEK8047366.1"/>
    </source>
</evidence>
<dbReference type="InterPro" id="IPR033900">
    <property type="entry name" value="Gram_neg_porin_domain"/>
</dbReference>
<dbReference type="Proteomes" id="UP001379945">
    <property type="component" value="Unassembled WGS sequence"/>
</dbReference>
<dbReference type="PANTHER" id="PTHR34501:SF9">
    <property type="entry name" value="MAJOR OUTER MEMBRANE PROTEIN P.IA"/>
    <property type="match status" value="1"/>
</dbReference>
<keyword evidence="3" id="KW-0813">Transport</keyword>
<evidence type="ECO:0000256" key="5">
    <source>
        <dbReference type="ARBA" id="ARBA00022692"/>
    </source>
</evidence>
<proteinExistence type="predicted"/>
<evidence type="ECO:0000256" key="9">
    <source>
        <dbReference type="ARBA" id="ARBA00023136"/>
    </source>
</evidence>
<dbReference type="InterPro" id="IPR050298">
    <property type="entry name" value="Gram-neg_bact_OMP"/>
</dbReference>
<dbReference type="SUPFAM" id="SSF56935">
    <property type="entry name" value="Porins"/>
    <property type="match status" value="1"/>
</dbReference>
<accession>A0ABU9C648</accession>
<evidence type="ECO:0000256" key="10">
    <source>
        <dbReference type="ARBA" id="ARBA00023237"/>
    </source>
</evidence>
<dbReference type="PANTHER" id="PTHR34501">
    <property type="entry name" value="PROTEIN YDDL-RELATED"/>
    <property type="match status" value="1"/>
</dbReference>
<keyword evidence="5" id="KW-0812">Transmembrane</keyword>
<evidence type="ECO:0000256" key="4">
    <source>
        <dbReference type="ARBA" id="ARBA00022452"/>
    </source>
</evidence>
<dbReference type="InterPro" id="IPR023614">
    <property type="entry name" value="Porin_dom_sf"/>
</dbReference>
<protein>
    <submittedName>
        <fullName evidence="13">Porin</fullName>
    </submittedName>
</protein>
<evidence type="ECO:0000256" key="6">
    <source>
        <dbReference type="ARBA" id="ARBA00022729"/>
    </source>
</evidence>
<keyword evidence="4" id="KW-1134">Transmembrane beta strand</keyword>
<keyword evidence="9" id="KW-0472">Membrane</keyword>
<feature type="chain" id="PRO_5045609770" evidence="11">
    <location>
        <begin position="28"/>
        <end position="329"/>
    </location>
</feature>
<gene>
    <name evidence="13" type="ORF">AACH00_13475</name>
</gene>
<dbReference type="Gene3D" id="2.40.160.10">
    <property type="entry name" value="Porin"/>
    <property type="match status" value="1"/>
</dbReference>
<comment type="caution">
    <text evidence="13">The sequence shown here is derived from an EMBL/GenBank/DDBJ whole genome shotgun (WGS) entry which is preliminary data.</text>
</comment>
<evidence type="ECO:0000259" key="12">
    <source>
        <dbReference type="Pfam" id="PF13609"/>
    </source>
</evidence>
<keyword evidence="10" id="KW-0998">Cell outer membrane</keyword>
<sequence>MKKSLFRPARTGLAMALLAGVAATSHAQSSVQLYGLMDASAGRFQAAGAASSNAVSSGNMTTSYIGFKGTEDLGGGLSAKFAAEHFMRLDTGEAGRFNGDAFWARNAYVGLTSTSLGSVTLGRNTTSMFVSTLLFNAFGDSFGFSPSIRHWFTAGTLTGDSGWSDSVSYTTPSMSGLTGQLQVAGGEGNGGRNVGGNVLYFSGKFAATLAAQNVKKGATVADTTAWQLGASYDLGWAKLFGQGGQVDNKTTDVTYKLVEAGVSVPMGAGKWMAQGGYLKPETGKKRATLSLGYSHNLSKRTELYSVYMFDKAAALTNGNTYAVGVRHKF</sequence>
<evidence type="ECO:0000256" key="7">
    <source>
        <dbReference type="ARBA" id="ARBA00023065"/>
    </source>
</evidence>
<feature type="signal peptide" evidence="11">
    <location>
        <begin position="1"/>
        <end position="27"/>
    </location>
</feature>